<feature type="region of interest" description="Disordered" evidence="1">
    <location>
        <begin position="1"/>
        <end position="473"/>
    </location>
</feature>
<feature type="compositionally biased region" description="Polar residues" evidence="1">
    <location>
        <begin position="75"/>
        <end position="84"/>
    </location>
</feature>
<dbReference type="Proteomes" id="UP000649617">
    <property type="component" value="Unassembled WGS sequence"/>
</dbReference>
<comment type="caution">
    <text evidence="2">The sequence shown here is derived from an EMBL/GenBank/DDBJ whole genome shotgun (WGS) entry which is preliminary data.</text>
</comment>
<name>A0A812PBY4_SYMPI</name>
<dbReference type="EMBL" id="CAJNIZ010013399">
    <property type="protein sequence ID" value="CAE7348426.1"/>
    <property type="molecule type" value="Genomic_DNA"/>
</dbReference>
<gene>
    <name evidence="2" type="primary">MDN1</name>
    <name evidence="2" type="ORF">SPIL2461_LOCUS8269</name>
</gene>
<feature type="compositionally biased region" description="Basic residues" evidence="1">
    <location>
        <begin position="439"/>
        <end position="449"/>
    </location>
</feature>
<proteinExistence type="predicted"/>
<feature type="region of interest" description="Disordered" evidence="1">
    <location>
        <begin position="621"/>
        <end position="647"/>
    </location>
</feature>
<evidence type="ECO:0000313" key="3">
    <source>
        <dbReference type="Proteomes" id="UP000649617"/>
    </source>
</evidence>
<evidence type="ECO:0000313" key="2">
    <source>
        <dbReference type="EMBL" id="CAE7348426.1"/>
    </source>
</evidence>
<feature type="compositionally biased region" description="Basic and acidic residues" evidence="1">
    <location>
        <begin position="249"/>
        <end position="374"/>
    </location>
</feature>
<feature type="compositionally biased region" description="Acidic residues" evidence="1">
    <location>
        <begin position="148"/>
        <end position="171"/>
    </location>
</feature>
<feature type="non-terminal residue" evidence="2">
    <location>
        <position position="1"/>
    </location>
</feature>
<feature type="compositionally biased region" description="Low complexity" evidence="1">
    <location>
        <begin position="45"/>
        <end position="55"/>
    </location>
</feature>
<feature type="compositionally biased region" description="Basic and acidic residues" evidence="1">
    <location>
        <begin position="450"/>
        <end position="465"/>
    </location>
</feature>
<reference evidence="2" key="1">
    <citation type="submission" date="2021-02" db="EMBL/GenBank/DDBJ databases">
        <authorList>
            <person name="Dougan E. K."/>
            <person name="Rhodes N."/>
            <person name="Thang M."/>
            <person name="Chan C."/>
        </authorList>
    </citation>
    <scope>NUCLEOTIDE SEQUENCE</scope>
</reference>
<feature type="compositionally biased region" description="Acidic residues" evidence="1">
    <location>
        <begin position="193"/>
        <end position="225"/>
    </location>
</feature>
<evidence type="ECO:0000256" key="1">
    <source>
        <dbReference type="SAM" id="MobiDB-lite"/>
    </source>
</evidence>
<protein>
    <submittedName>
        <fullName evidence="2">MDN1 protein</fullName>
    </submittedName>
</protein>
<feature type="compositionally biased region" description="Acidic residues" evidence="1">
    <location>
        <begin position="128"/>
        <end position="137"/>
    </location>
</feature>
<accession>A0A812PBY4</accession>
<feature type="compositionally biased region" description="Basic residues" evidence="1">
    <location>
        <begin position="7"/>
        <end position="16"/>
    </location>
</feature>
<feature type="compositionally biased region" description="Basic and acidic residues" evidence="1">
    <location>
        <begin position="385"/>
        <end position="408"/>
    </location>
</feature>
<dbReference type="OrthoDB" id="445318at2759"/>
<dbReference type="AlphaFoldDB" id="A0A812PBY4"/>
<keyword evidence="3" id="KW-1185">Reference proteome</keyword>
<organism evidence="2 3">
    <name type="scientific">Symbiodinium pilosum</name>
    <name type="common">Dinoflagellate</name>
    <dbReference type="NCBI Taxonomy" id="2952"/>
    <lineage>
        <taxon>Eukaryota</taxon>
        <taxon>Sar</taxon>
        <taxon>Alveolata</taxon>
        <taxon>Dinophyceae</taxon>
        <taxon>Suessiales</taxon>
        <taxon>Symbiodiniaceae</taxon>
        <taxon>Symbiodinium</taxon>
    </lineage>
</organism>
<sequence length="986" mass="109425">MPPKPGSPRKPKRRLLAKTSEAEAAHSPKKAKPGLTNKKLEKLAKQTQAAAASKAKGQEPVVCRTPPPVLKNGGKASSETSGSKRGQGKVTFKSEPEVHPVTVTPPRKTRKATEDASPGMSLSKAEEILGEMEEEKAEADTSSASAGTEEDEAGGEESSAEDSSTEEEGDEEGKQGGSNEEKDEGTEPSASASEDESEDEGSQAEDEQAEEEAESEDASDEDDGSSQDSVSGGTEDDNEAEEEDEPTPEQDKEKEKSKEEDKGKQNQNQDKKDKQKEKRKEKENDKQNQNQDEKDKQKEKRKEKDKDKQNQNQDEKDKQKGKRKEKENDKQKQNQDEKDKQREISKEKDKGKHNRNQDEKDKQKEKRKEKENDKQNQQTPDPDSTQEKQQAREAGKRMKQDQRAKSEADATSLALVPADKPSKRKAHEVEAGSETGSKRNNKKEKKAKKIKDEAKEPEDEKKLAQAEEGLPKAVNSNSHHKLYLRYGRWVKNKKRFPEALSSRLQTEEGRMKLFADYVEAGGDPQQVVLKHTQQLREAQRTITDPESPEDKLYFMFIEINIDDVRELERITKLELNGSIDAECLAAFTKEGGVLDPSKQQLAQSGGASAQGMAKALQLTGTVAPSKSKGKAGKTAKGGEAGAAKEVTPDTPLQKAAALVNTVLREKNTCSLCRDLAFKLKPIKMSDALIQQLLALEKKFSQKASELQKLVAANKNKNKYYKYIIDEVEKLKETAKERTDIAKALIRASQKAKNPDKDKNKEAATQKDDSKVEMLWTMQVVLLGEFFARFALKLPATAGVAQARDLVADKCACSLAATLAEFSTGHEEREIVGWVQGVLQSGRFPATDFNGDPWPEGSAEAGRANELIAAGYMFAFSGFKGDWEARVVVHKLQRSYNHNNICEHCPATKLDTAFNYRNFALDAPYLDVRFTHAQFMMMTPPQLQSSWQTVPGWTKDRNLEAETAGGINLVCVSYALAKMQFDFDMSG</sequence>
<feature type="compositionally biased region" description="Acidic residues" evidence="1">
    <location>
        <begin position="234"/>
        <end position="248"/>
    </location>
</feature>